<evidence type="ECO:0000256" key="1">
    <source>
        <dbReference type="ARBA" id="ARBA00022679"/>
    </source>
</evidence>
<keyword evidence="6" id="KW-0695">RNA-directed DNA polymerase</keyword>
<keyword evidence="2" id="KW-0548">Nucleotidyltransferase</keyword>
<gene>
    <name evidence="10" type="ORF">CBR_g41017</name>
</gene>
<proteinExistence type="predicted"/>
<dbReference type="EMBL" id="BFEA01000548">
    <property type="protein sequence ID" value="GBG86114.1"/>
    <property type="molecule type" value="Genomic_DNA"/>
</dbReference>
<dbReference type="PANTHER" id="PTHR37984">
    <property type="entry name" value="PROTEIN CBG26694"/>
    <property type="match status" value="1"/>
</dbReference>
<feature type="coiled-coil region" evidence="7">
    <location>
        <begin position="98"/>
        <end position="128"/>
    </location>
</feature>
<keyword evidence="5" id="KW-0378">Hydrolase</keyword>
<keyword evidence="4" id="KW-0255">Endonuclease</keyword>
<keyword evidence="11" id="KW-1185">Reference proteome</keyword>
<dbReference type="Pfam" id="PF17917">
    <property type="entry name" value="RT_RNaseH"/>
    <property type="match status" value="1"/>
</dbReference>
<dbReference type="Proteomes" id="UP000265515">
    <property type="component" value="Unassembled WGS sequence"/>
</dbReference>
<dbReference type="InterPro" id="IPR050951">
    <property type="entry name" value="Retrovirus_Pol_polyprotein"/>
</dbReference>
<evidence type="ECO:0000256" key="4">
    <source>
        <dbReference type="ARBA" id="ARBA00022759"/>
    </source>
</evidence>
<dbReference type="GO" id="GO:0016787">
    <property type="term" value="F:hydrolase activity"/>
    <property type="evidence" value="ECO:0007669"/>
    <property type="project" value="UniProtKB-KW"/>
</dbReference>
<keyword evidence="3" id="KW-0540">Nuclease</keyword>
<dbReference type="GO" id="GO:0004519">
    <property type="term" value="F:endonuclease activity"/>
    <property type="evidence" value="ECO:0007669"/>
    <property type="project" value="UniProtKB-KW"/>
</dbReference>
<feature type="region of interest" description="Disordered" evidence="8">
    <location>
        <begin position="72"/>
        <end position="97"/>
    </location>
</feature>
<keyword evidence="1" id="KW-0808">Transferase</keyword>
<evidence type="ECO:0000256" key="6">
    <source>
        <dbReference type="ARBA" id="ARBA00022918"/>
    </source>
</evidence>
<dbReference type="InterPro" id="IPR043502">
    <property type="entry name" value="DNA/RNA_pol_sf"/>
</dbReference>
<evidence type="ECO:0000256" key="8">
    <source>
        <dbReference type="SAM" id="MobiDB-lite"/>
    </source>
</evidence>
<dbReference type="PANTHER" id="PTHR37984:SF5">
    <property type="entry name" value="PROTEIN NYNRIN-LIKE"/>
    <property type="match status" value="1"/>
</dbReference>
<organism evidence="10 11">
    <name type="scientific">Chara braunii</name>
    <name type="common">Braun's stonewort</name>
    <dbReference type="NCBI Taxonomy" id="69332"/>
    <lineage>
        <taxon>Eukaryota</taxon>
        <taxon>Viridiplantae</taxon>
        <taxon>Streptophyta</taxon>
        <taxon>Charophyceae</taxon>
        <taxon>Charales</taxon>
        <taxon>Characeae</taxon>
        <taxon>Chara</taxon>
    </lineage>
</organism>
<evidence type="ECO:0000313" key="11">
    <source>
        <dbReference type="Proteomes" id="UP000265515"/>
    </source>
</evidence>
<keyword evidence="7" id="KW-0175">Coiled coil</keyword>
<evidence type="ECO:0000259" key="9">
    <source>
        <dbReference type="Pfam" id="PF17917"/>
    </source>
</evidence>
<evidence type="ECO:0000313" key="10">
    <source>
        <dbReference type="EMBL" id="GBG86114.1"/>
    </source>
</evidence>
<name>A0A388LUW0_CHABU</name>
<dbReference type="OrthoDB" id="6728785at2759"/>
<evidence type="ECO:0000256" key="7">
    <source>
        <dbReference type="SAM" id="Coils"/>
    </source>
</evidence>
<comment type="caution">
    <text evidence="10">The sequence shown here is derived from an EMBL/GenBank/DDBJ whole genome shotgun (WGS) entry which is preliminary data.</text>
</comment>
<evidence type="ECO:0000256" key="5">
    <source>
        <dbReference type="ARBA" id="ARBA00022801"/>
    </source>
</evidence>
<dbReference type="FunFam" id="3.10.20.370:FF:000001">
    <property type="entry name" value="Retrovirus-related Pol polyprotein from transposon 17.6-like protein"/>
    <property type="match status" value="1"/>
</dbReference>
<dbReference type="GO" id="GO:0003964">
    <property type="term" value="F:RNA-directed DNA polymerase activity"/>
    <property type="evidence" value="ECO:0007669"/>
    <property type="project" value="UniProtKB-KW"/>
</dbReference>
<protein>
    <recommendedName>
        <fullName evidence="9">Reverse transcriptase RNase H-like domain-containing protein</fullName>
    </recommendedName>
</protein>
<evidence type="ECO:0000256" key="3">
    <source>
        <dbReference type="ARBA" id="ARBA00022722"/>
    </source>
</evidence>
<evidence type="ECO:0000256" key="2">
    <source>
        <dbReference type="ARBA" id="ARBA00022695"/>
    </source>
</evidence>
<reference evidence="10 11" key="1">
    <citation type="journal article" date="2018" name="Cell">
        <title>The Chara Genome: Secondary Complexity and Implications for Plant Terrestrialization.</title>
        <authorList>
            <person name="Nishiyama T."/>
            <person name="Sakayama H."/>
            <person name="Vries J.D."/>
            <person name="Buschmann H."/>
            <person name="Saint-Marcoux D."/>
            <person name="Ullrich K.K."/>
            <person name="Haas F.B."/>
            <person name="Vanderstraeten L."/>
            <person name="Becker D."/>
            <person name="Lang D."/>
            <person name="Vosolsobe S."/>
            <person name="Rombauts S."/>
            <person name="Wilhelmsson P.K.I."/>
            <person name="Janitza P."/>
            <person name="Kern R."/>
            <person name="Heyl A."/>
            <person name="Rumpler F."/>
            <person name="Villalobos L.I.A.C."/>
            <person name="Clay J.M."/>
            <person name="Skokan R."/>
            <person name="Toyoda A."/>
            <person name="Suzuki Y."/>
            <person name="Kagoshima H."/>
            <person name="Schijlen E."/>
            <person name="Tajeshwar N."/>
            <person name="Catarino B."/>
            <person name="Hetherington A.J."/>
            <person name="Saltykova A."/>
            <person name="Bonnot C."/>
            <person name="Breuninger H."/>
            <person name="Symeonidi A."/>
            <person name="Radhakrishnan G.V."/>
            <person name="Van Nieuwerburgh F."/>
            <person name="Deforce D."/>
            <person name="Chang C."/>
            <person name="Karol K.G."/>
            <person name="Hedrich R."/>
            <person name="Ulvskov P."/>
            <person name="Glockner G."/>
            <person name="Delwiche C.F."/>
            <person name="Petrasek J."/>
            <person name="Van de Peer Y."/>
            <person name="Friml J."/>
            <person name="Beilby M."/>
            <person name="Dolan L."/>
            <person name="Kohara Y."/>
            <person name="Sugano S."/>
            <person name="Fujiyama A."/>
            <person name="Delaux P.-M."/>
            <person name="Quint M."/>
            <person name="TheiBen G."/>
            <person name="Hagemann M."/>
            <person name="Harholt J."/>
            <person name="Dunand C."/>
            <person name="Zachgo S."/>
            <person name="Langdale J."/>
            <person name="Maumus F."/>
            <person name="Straeten D.V.D."/>
            <person name="Gould S.B."/>
            <person name="Rensing S.A."/>
        </authorList>
    </citation>
    <scope>NUCLEOTIDE SEQUENCE [LARGE SCALE GENOMIC DNA]</scope>
    <source>
        <strain evidence="10 11">S276</strain>
    </source>
</reference>
<feature type="domain" description="Reverse transcriptase RNase H-like" evidence="9">
    <location>
        <begin position="241"/>
        <end position="341"/>
    </location>
</feature>
<dbReference type="CDD" id="cd09274">
    <property type="entry name" value="RNase_HI_RT_Ty3"/>
    <property type="match status" value="1"/>
</dbReference>
<dbReference type="InterPro" id="IPR041373">
    <property type="entry name" value="RT_RNaseH"/>
</dbReference>
<dbReference type="SUPFAM" id="SSF56672">
    <property type="entry name" value="DNA/RNA polymerases"/>
    <property type="match status" value="1"/>
</dbReference>
<dbReference type="Gramene" id="GBG86114">
    <property type="protein sequence ID" value="GBG86114"/>
    <property type="gene ID" value="CBR_g41017"/>
</dbReference>
<sequence>MRRVDEINGLISTNMGGDVYDKYGNYIDPKIPGGMRDEALRQAEQGPPPPAMFRLWQEEEVRPMIKIEELANDESDKETREDEPVVVEVEKEEEPYCQKRASETMERMEDLMEKMQRLNLKMRTICDEVAKPMVFLLGPETGSSSVKPACKTLGSTPRSGIAFRQPRGQPTVPQAVCTRSRGRGLVRRWPPPRGIRRLRKLVRKDQEWEWDEKREGVVSGLKREFREGGLVLGVLNFEATPKHPFIVEIDAGPTTLGGILIQADVNGEERPLRFESRTLNGTERNYSQFKRETLAVFHCLRVFRNYLFGRRFVLRVDPTALADSLKNYAPSDPTIARWLTFVWMFDFQLERIPGNKNRSDRLSWINWDKSGDGVNEDIPPVDAFLDEEEDVKLHINAHAVGVNGVIVQGQSAFLAPARYVKRADIVLKDFVEKDPWEGRRLSGWQSLHWQRPSGKWSLLTRRAREEDQPQSKSAIEDGERGVMEHVRRLTQTEVARGEVLQDVVQRVGALEQENRGPRDMVHDLVTSAEQARQSTSRLEQRITDLEESQRYQATTGLVDERRTERQQIPIGHAHVAHDVEPGGVRLDIPRRDSPTEEPLGAMGMTCEEVAVVYKLMLEPDEIERRREAEARGMDWVPPSELVVQRDAWREMDGRHDERERVWESRDVMPQQDTCRSATVLPMTLPLTPAPALGPMDNIVHLLSSGT</sequence>
<accession>A0A388LUW0</accession>
<dbReference type="AlphaFoldDB" id="A0A388LUW0"/>